<dbReference type="InterPro" id="IPR051252">
    <property type="entry name" value="IS1_transposase_InsA"/>
</dbReference>
<comment type="caution">
    <text evidence="1">The sequence shown here is derived from an EMBL/GenBank/DDBJ whole genome shotgun (WGS) entry which is preliminary data.</text>
</comment>
<reference evidence="1 2" key="1">
    <citation type="submission" date="2016-10" db="EMBL/GenBank/DDBJ databases">
        <authorList>
            <person name="Varghese N."/>
            <person name="Submissions S."/>
        </authorList>
    </citation>
    <scope>NUCLEOTIDE SEQUENCE [LARGE SCALE GENOMIC DNA]</scope>
    <source>
        <strain evidence="1 2">DSM 5563</strain>
    </source>
</reference>
<dbReference type="AlphaFoldDB" id="A0AAJ4WCY7"/>
<name>A0AAJ4WCY7_9GAMM</name>
<organism evidence="1 2">
    <name type="scientific">Pragia fontium DSM 5563 = ATCC 49100</name>
    <dbReference type="NCBI Taxonomy" id="1122977"/>
    <lineage>
        <taxon>Bacteria</taxon>
        <taxon>Pseudomonadati</taxon>
        <taxon>Pseudomonadota</taxon>
        <taxon>Gammaproteobacteria</taxon>
        <taxon>Enterobacterales</taxon>
        <taxon>Budviciaceae</taxon>
        <taxon>Pragia</taxon>
    </lineage>
</organism>
<sequence>MNNSFPICHHCNHATQVKKHGKSRTGFQRYYCLVCRKTFQTRYVYKGNEDKIEKQIERLSTQGHLPQAISTSLQVRLSTVLHYMKPKN</sequence>
<evidence type="ECO:0000313" key="1">
    <source>
        <dbReference type="EMBL" id="SFD29223.1"/>
    </source>
</evidence>
<gene>
    <name evidence="1" type="ORF">SAMN02745723_11238</name>
</gene>
<dbReference type="PANTHER" id="PTHR47923:SF1">
    <property type="entry name" value="INSERTION ELEMENT IS1 1 PROTEIN INSA-RELATED"/>
    <property type="match status" value="1"/>
</dbReference>
<dbReference type="PANTHER" id="PTHR47923">
    <property type="entry name" value="INSERTION ELEMENT IS1 1 PROTEIN INSA-RELATED"/>
    <property type="match status" value="1"/>
</dbReference>
<protein>
    <submittedName>
        <fullName evidence="1">Uncharacterized protein</fullName>
    </submittedName>
</protein>
<dbReference type="GO" id="GO:0006313">
    <property type="term" value="P:DNA transposition"/>
    <property type="evidence" value="ECO:0007669"/>
    <property type="project" value="TreeGrafter"/>
</dbReference>
<dbReference type="Proteomes" id="UP000226420">
    <property type="component" value="Unassembled WGS sequence"/>
</dbReference>
<proteinExistence type="predicted"/>
<dbReference type="EMBL" id="FOLW01000012">
    <property type="protein sequence ID" value="SFD29223.1"/>
    <property type="molecule type" value="Genomic_DNA"/>
</dbReference>
<evidence type="ECO:0000313" key="2">
    <source>
        <dbReference type="Proteomes" id="UP000226420"/>
    </source>
</evidence>
<accession>A0AAJ4WCY7</accession>